<feature type="coiled-coil region" evidence="2">
    <location>
        <begin position="164"/>
        <end position="219"/>
    </location>
</feature>
<evidence type="ECO:0000313" key="5">
    <source>
        <dbReference type="EMBL" id="EPS95660.1"/>
    </source>
</evidence>
<protein>
    <recommendedName>
        <fullName evidence="4">GDP/GTP exchange factor Sec2 N-terminal domain-containing protein</fullName>
    </recommendedName>
</protein>
<feature type="compositionally biased region" description="Pro residues" evidence="3">
    <location>
        <begin position="582"/>
        <end position="594"/>
    </location>
</feature>
<feature type="compositionally biased region" description="Pro residues" evidence="3">
    <location>
        <begin position="672"/>
        <end position="681"/>
    </location>
</feature>
<keyword evidence="1 2" id="KW-0175">Coiled coil</keyword>
<proteinExistence type="predicted"/>
<feature type="compositionally biased region" description="Low complexity" evidence="3">
    <location>
        <begin position="727"/>
        <end position="745"/>
    </location>
</feature>
<dbReference type="Gene3D" id="6.10.140.910">
    <property type="match status" value="1"/>
</dbReference>
<dbReference type="GO" id="GO:0051286">
    <property type="term" value="C:cell tip"/>
    <property type="evidence" value="ECO:0007669"/>
    <property type="project" value="TreeGrafter"/>
</dbReference>
<feature type="region of interest" description="Disordered" evidence="3">
    <location>
        <begin position="542"/>
        <end position="901"/>
    </location>
</feature>
<dbReference type="OrthoDB" id="1748564at2759"/>
<dbReference type="EMBL" id="KE504203">
    <property type="protein sequence ID" value="EPS95660.1"/>
    <property type="molecule type" value="Genomic_DNA"/>
</dbReference>
<gene>
    <name evidence="5" type="ORF">FOMPIDRAFT_1151860</name>
</gene>
<evidence type="ECO:0000256" key="2">
    <source>
        <dbReference type="SAM" id="Coils"/>
    </source>
</evidence>
<dbReference type="Proteomes" id="UP000015241">
    <property type="component" value="Unassembled WGS sequence"/>
</dbReference>
<evidence type="ECO:0000256" key="3">
    <source>
        <dbReference type="SAM" id="MobiDB-lite"/>
    </source>
</evidence>
<accession>S8F1F6</accession>
<feature type="compositionally biased region" description="Basic and acidic residues" evidence="3">
    <location>
        <begin position="546"/>
        <end position="558"/>
    </location>
</feature>
<dbReference type="AlphaFoldDB" id="S8F1F6"/>
<feature type="compositionally biased region" description="Polar residues" evidence="3">
    <location>
        <begin position="609"/>
        <end position="620"/>
    </location>
</feature>
<dbReference type="PANTHER" id="PTHR14430:SF0">
    <property type="entry name" value="SEC2P DOMAIN-CONTAINING PROTEIN"/>
    <property type="match status" value="1"/>
</dbReference>
<dbReference type="CDD" id="cd21044">
    <property type="entry name" value="Rab11BD_RAB3IP_like"/>
    <property type="match status" value="1"/>
</dbReference>
<evidence type="ECO:0000256" key="1">
    <source>
        <dbReference type="ARBA" id="ARBA00023054"/>
    </source>
</evidence>
<dbReference type="PANTHER" id="PTHR14430">
    <property type="entry name" value="RABIN3-RELATED"/>
    <property type="match status" value="1"/>
</dbReference>
<keyword evidence="6" id="KW-1185">Reference proteome</keyword>
<feature type="region of interest" description="Disordered" evidence="3">
    <location>
        <begin position="507"/>
        <end position="528"/>
    </location>
</feature>
<dbReference type="InterPro" id="IPR040351">
    <property type="entry name" value="RAB3IL/RAB3IP/Sec2"/>
</dbReference>
<dbReference type="SUPFAM" id="SSF144284">
    <property type="entry name" value="Sec2 N-terminal region"/>
    <property type="match status" value="1"/>
</dbReference>
<organism evidence="5 6">
    <name type="scientific">Fomitopsis schrenkii</name>
    <name type="common">Brown rot fungus</name>
    <dbReference type="NCBI Taxonomy" id="2126942"/>
    <lineage>
        <taxon>Eukaryota</taxon>
        <taxon>Fungi</taxon>
        <taxon>Dikarya</taxon>
        <taxon>Basidiomycota</taxon>
        <taxon>Agaricomycotina</taxon>
        <taxon>Agaricomycetes</taxon>
        <taxon>Polyporales</taxon>
        <taxon>Fomitopsis</taxon>
    </lineage>
</organism>
<name>S8F1F6_FOMSC</name>
<dbReference type="InterPro" id="IPR009449">
    <property type="entry name" value="Sec2_N"/>
</dbReference>
<sequence length="941" mass="100314">MHELNHEADYLEEKTLIVAHGPNGSDVKLQRHNSDPDAQAMVIGSLKAQVQDLFSQVSQLNGKLVKSYDRMSDLEDELHVTTANLRGATLKVGELELERTQHLAALSSGLLVEKDHVTAELNRLMEKATEEAAQRGQAESARAQIETELDDLSAGLFNQANSMVAEARIAQAKSERKVEETERALREAEEVVGLLQTQMQTLQAEKERADRRVEEMRVTVGKGKWVERVEDSHPTIPRLLSSHAPYQEYLAFITHLRSIRPAAQQPPAMSTLLPLPFLARLVTEDSDPTVRLDLAPSLNWLSRRSVISAIHSGELSIEPMPTIALLHELNPSNIPGQPHNMHVNCALCGTAIISPSSASGSSSPVGTTFPLPNSHRPALNNTWSSSIFKNSLVHTLSSTPGSLVHSRNQSPVRCAPTEPPAQIYIFRIATTTSGLPVSLPLSPQNNAQARPTIYPLCTTRWCLARLRTTCSMWAYIRTGIVEKVWEDGVYVPPASLRAAQSPAAVNGAKHDGVNGVADADRKPPVPPRRARMAIGALWGSVQRSLSGKEAEAEKEVEKPLPGSPKKLPVPPPLHPSISAPAPNHPPTIPPPLPPRNRGRGAAAKPVASTEPSGTSGNQAQGDPRPLTSPDHFATPPEEPAVFISDPAAVPLPPTAPATPEPQPDQSSETAPIPQPEQPRGPTPADEQNPVVSPTPIPAVAAANLQEHPGSRSGSPAPPPLPRRAAARPRPVSVVVPPAEPAAAESTDVEQAAPVSGVPTQPIDEAGAAAHTESAISTDAVDSTDSDAVDAPAATPTESNGVEEGEASTEQSPEAPSASSTEEAPQTDVDASVELLNGLEPADPSAANAEADQLGVTQQEDPETLPPSPVAPSTNGVVDGVEGQSLKDVETADIRTSPEPEANVEAEYTALYVGDATWEERTWKELTRLREDMFWARIGGVR</sequence>
<dbReference type="GO" id="GO:0070319">
    <property type="term" value="C:Golgi to plasma membrane transport vesicle"/>
    <property type="evidence" value="ECO:0007669"/>
    <property type="project" value="TreeGrafter"/>
</dbReference>
<dbReference type="STRING" id="743788.S8F1F6"/>
<dbReference type="Pfam" id="PF06428">
    <property type="entry name" value="Sec2p"/>
    <property type="match status" value="1"/>
</dbReference>
<dbReference type="HOGENOM" id="CLU_011813_0_0_1"/>
<feature type="domain" description="GDP/GTP exchange factor Sec2 N-terminal" evidence="4">
    <location>
        <begin position="72"/>
        <end position="203"/>
    </location>
</feature>
<dbReference type="GO" id="GO:0005085">
    <property type="term" value="F:guanyl-nucleotide exchange factor activity"/>
    <property type="evidence" value="ECO:0007669"/>
    <property type="project" value="InterPro"/>
</dbReference>
<evidence type="ECO:0000313" key="6">
    <source>
        <dbReference type="Proteomes" id="UP000015241"/>
    </source>
</evidence>
<dbReference type="eggNOG" id="KOG4324">
    <property type="taxonomic scope" value="Eukaryota"/>
</dbReference>
<dbReference type="InParanoid" id="S8F1F6"/>
<evidence type="ECO:0000259" key="4">
    <source>
        <dbReference type="Pfam" id="PF06428"/>
    </source>
</evidence>
<feature type="compositionally biased region" description="Basic and acidic residues" evidence="3">
    <location>
        <begin position="884"/>
        <end position="897"/>
    </location>
</feature>
<feature type="compositionally biased region" description="Pro residues" evidence="3">
    <location>
        <begin position="649"/>
        <end position="662"/>
    </location>
</feature>
<feature type="compositionally biased region" description="Basic and acidic residues" evidence="3">
    <location>
        <begin position="508"/>
        <end position="523"/>
    </location>
</feature>
<dbReference type="GO" id="GO:0006887">
    <property type="term" value="P:exocytosis"/>
    <property type="evidence" value="ECO:0007669"/>
    <property type="project" value="TreeGrafter"/>
</dbReference>
<reference evidence="5 6" key="1">
    <citation type="journal article" date="2012" name="Science">
        <title>The Paleozoic origin of enzymatic lignin decomposition reconstructed from 31 fungal genomes.</title>
        <authorList>
            <person name="Floudas D."/>
            <person name="Binder M."/>
            <person name="Riley R."/>
            <person name="Barry K."/>
            <person name="Blanchette R.A."/>
            <person name="Henrissat B."/>
            <person name="Martinez A.T."/>
            <person name="Otillar R."/>
            <person name="Spatafora J.W."/>
            <person name="Yadav J.S."/>
            <person name="Aerts A."/>
            <person name="Benoit I."/>
            <person name="Boyd A."/>
            <person name="Carlson A."/>
            <person name="Copeland A."/>
            <person name="Coutinho P.M."/>
            <person name="de Vries R.P."/>
            <person name="Ferreira P."/>
            <person name="Findley K."/>
            <person name="Foster B."/>
            <person name="Gaskell J."/>
            <person name="Glotzer D."/>
            <person name="Gorecki P."/>
            <person name="Heitman J."/>
            <person name="Hesse C."/>
            <person name="Hori C."/>
            <person name="Igarashi K."/>
            <person name="Jurgens J.A."/>
            <person name="Kallen N."/>
            <person name="Kersten P."/>
            <person name="Kohler A."/>
            <person name="Kuees U."/>
            <person name="Kumar T.K.A."/>
            <person name="Kuo A."/>
            <person name="LaButti K."/>
            <person name="Larrondo L.F."/>
            <person name="Lindquist E."/>
            <person name="Ling A."/>
            <person name="Lombard V."/>
            <person name="Lucas S."/>
            <person name="Lundell T."/>
            <person name="Martin R."/>
            <person name="McLaughlin D.J."/>
            <person name="Morgenstern I."/>
            <person name="Morin E."/>
            <person name="Murat C."/>
            <person name="Nagy L.G."/>
            <person name="Nolan M."/>
            <person name="Ohm R.A."/>
            <person name="Patyshakuliyeva A."/>
            <person name="Rokas A."/>
            <person name="Ruiz-Duenas F.J."/>
            <person name="Sabat G."/>
            <person name="Salamov A."/>
            <person name="Samejima M."/>
            <person name="Schmutz J."/>
            <person name="Slot J.C."/>
            <person name="St John F."/>
            <person name="Stenlid J."/>
            <person name="Sun H."/>
            <person name="Sun S."/>
            <person name="Syed K."/>
            <person name="Tsang A."/>
            <person name="Wiebenga A."/>
            <person name="Young D."/>
            <person name="Pisabarro A."/>
            <person name="Eastwood D.C."/>
            <person name="Martin F."/>
            <person name="Cullen D."/>
            <person name="Grigoriev I.V."/>
            <person name="Hibbett D.S."/>
        </authorList>
    </citation>
    <scope>NUCLEOTIDE SEQUENCE</scope>
    <source>
        <strain evidence="6">FP-58527</strain>
    </source>
</reference>
<feature type="compositionally biased region" description="Low complexity" evidence="3">
    <location>
        <begin position="807"/>
        <end position="825"/>
    </location>
</feature>